<dbReference type="GO" id="GO:0046872">
    <property type="term" value="F:metal ion binding"/>
    <property type="evidence" value="ECO:0007669"/>
    <property type="project" value="UniProtKB-KW"/>
</dbReference>
<dbReference type="Gene3D" id="3.90.1150.10">
    <property type="entry name" value="Aspartate Aminotransferase, domain 1"/>
    <property type="match status" value="1"/>
</dbReference>
<sequence length="403" mass="42224">MSAFKPKAPGSGVSREGIVSYAYFDHNATTAVDNAVLDAMLPYFQKDYGNPSSRHGPGLAARRAVNQAREQVAASVGVQPGQVIFTSGGSEANNLFIQGAAGYLKPTQIVVSSVEHPCVMRAAQALTRNSRGSWNLRQLAVDKLGRVDVADVDEAMLEHHSGLVSVMLANNETGVIQDVAGIAAKARAYGAWVHTDAVQAFGKIPVDFASLNVHALTLSGHKVHGPKGAAALIMDKRLLLKPLIYGGGHENGLRSGTENVPAIVGLGVACGLVKIRIAERTARISAMRAQLEQGLMGMGAVIFGLGASRLPNTCYFALPGIEGDTLVVRLDKAGFAVASGAACSSVNPGRSHVLEAMGVDAALTRCAVRVSLGDENSPLQVENFLGALSRIAEELTRMNTVLI</sequence>
<dbReference type="InterPro" id="IPR015421">
    <property type="entry name" value="PyrdxlP-dep_Trfase_major"/>
</dbReference>
<evidence type="ECO:0000256" key="7">
    <source>
        <dbReference type="ARBA" id="ARBA00023004"/>
    </source>
</evidence>
<dbReference type="InterPro" id="IPR016454">
    <property type="entry name" value="Cysteine_dSase"/>
</dbReference>
<evidence type="ECO:0000256" key="2">
    <source>
        <dbReference type="ARBA" id="ARBA00006490"/>
    </source>
</evidence>
<dbReference type="EMBL" id="FOVJ01000002">
    <property type="protein sequence ID" value="SFN57317.1"/>
    <property type="molecule type" value="Genomic_DNA"/>
</dbReference>
<keyword evidence="13" id="KW-1185">Reference proteome</keyword>
<dbReference type="PROSITE" id="PS00595">
    <property type="entry name" value="AA_TRANSFER_CLASS_5"/>
    <property type="match status" value="1"/>
</dbReference>
<dbReference type="GO" id="GO:0051536">
    <property type="term" value="F:iron-sulfur cluster binding"/>
    <property type="evidence" value="ECO:0007669"/>
    <property type="project" value="UniProtKB-KW"/>
</dbReference>
<comment type="cofactor">
    <cofactor evidence="1 10">
        <name>pyridoxal 5'-phosphate</name>
        <dbReference type="ChEBI" id="CHEBI:597326"/>
    </cofactor>
</comment>
<evidence type="ECO:0000259" key="11">
    <source>
        <dbReference type="Pfam" id="PF00266"/>
    </source>
</evidence>
<dbReference type="EC" id="2.8.1.7" evidence="3"/>
<dbReference type="Gene3D" id="3.40.640.10">
    <property type="entry name" value="Type I PLP-dependent aspartate aminotransferase-like (Major domain)"/>
    <property type="match status" value="1"/>
</dbReference>
<keyword evidence="8" id="KW-0411">Iron-sulfur</keyword>
<protein>
    <recommendedName>
        <fullName evidence="3">cysteine desulfurase</fullName>
        <ecNumber evidence="3">2.8.1.7</ecNumber>
    </recommendedName>
</protein>
<dbReference type="InterPro" id="IPR000192">
    <property type="entry name" value="Aminotrans_V_dom"/>
</dbReference>
<dbReference type="RefSeq" id="WP_083396677.1">
    <property type="nucleotide sequence ID" value="NZ_FOVJ01000002.1"/>
</dbReference>
<dbReference type="PANTHER" id="PTHR11601">
    <property type="entry name" value="CYSTEINE DESULFURYLASE FAMILY MEMBER"/>
    <property type="match status" value="1"/>
</dbReference>
<dbReference type="PANTHER" id="PTHR11601:SF34">
    <property type="entry name" value="CYSTEINE DESULFURASE"/>
    <property type="match status" value="1"/>
</dbReference>
<dbReference type="OrthoDB" id="9808002at2"/>
<keyword evidence="4" id="KW-0808">Transferase</keyword>
<dbReference type="STRING" id="1266925.GCA_000619905_01002"/>
<keyword evidence="6" id="KW-0663">Pyridoxal phosphate</keyword>
<gene>
    <name evidence="12" type="ORF">SAMN05216386_1201</name>
</gene>
<reference evidence="13" key="1">
    <citation type="submission" date="2016-10" db="EMBL/GenBank/DDBJ databases">
        <authorList>
            <person name="Varghese N."/>
        </authorList>
    </citation>
    <scope>NUCLEOTIDE SEQUENCE [LARGE SCALE GENOMIC DNA]</scope>
    <source>
        <strain evidence="13">Nsp8</strain>
    </source>
</reference>
<proteinExistence type="inferred from homology"/>
<comment type="similarity">
    <text evidence="2">Belongs to the class-V pyridoxal-phosphate-dependent aminotransferase family. NifS/IscS subfamily.</text>
</comment>
<dbReference type="InterPro" id="IPR015424">
    <property type="entry name" value="PyrdxlP-dep_Trfase"/>
</dbReference>
<evidence type="ECO:0000313" key="13">
    <source>
        <dbReference type="Proteomes" id="UP000183107"/>
    </source>
</evidence>
<evidence type="ECO:0000256" key="4">
    <source>
        <dbReference type="ARBA" id="ARBA00022679"/>
    </source>
</evidence>
<dbReference type="Pfam" id="PF00266">
    <property type="entry name" value="Aminotran_5"/>
    <property type="match status" value="1"/>
</dbReference>
<evidence type="ECO:0000256" key="5">
    <source>
        <dbReference type="ARBA" id="ARBA00022723"/>
    </source>
</evidence>
<accession>A0A1I5A4J2</accession>
<dbReference type="Proteomes" id="UP000183107">
    <property type="component" value="Unassembled WGS sequence"/>
</dbReference>
<comment type="catalytic activity">
    <reaction evidence="9">
        <text>(sulfur carrier)-H + L-cysteine = (sulfur carrier)-SH + L-alanine</text>
        <dbReference type="Rhea" id="RHEA:43892"/>
        <dbReference type="Rhea" id="RHEA-COMP:14737"/>
        <dbReference type="Rhea" id="RHEA-COMP:14739"/>
        <dbReference type="ChEBI" id="CHEBI:29917"/>
        <dbReference type="ChEBI" id="CHEBI:35235"/>
        <dbReference type="ChEBI" id="CHEBI:57972"/>
        <dbReference type="ChEBI" id="CHEBI:64428"/>
        <dbReference type="EC" id="2.8.1.7"/>
    </reaction>
</comment>
<dbReference type="AlphaFoldDB" id="A0A1I5A4J2"/>
<evidence type="ECO:0000256" key="10">
    <source>
        <dbReference type="RuleBase" id="RU004504"/>
    </source>
</evidence>
<dbReference type="Gene3D" id="1.10.260.50">
    <property type="match status" value="1"/>
</dbReference>
<dbReference type="InterPro" id="IPR020578">
    <property type="entry name" value="Aminotrans_V_PyrdxlP_BS"/>
</dbReference>
<name>A0A1I5A4J2_9PROT</name>
<evidence type="ECO:0000256" key="8">
    <source>
        <dbReference type="ARBA" id="ARBA00023014"/>
    </source>
</evidence>
<evidence type="ECO:0000313" key="12">
    <source>
        <dbReference type="EMBL" id="SFN57317.1"/>
    </source>
</evidence>
<keyword evidence="5" id="KW-0479">Metal-binding</keyword>
<evidence type="ECO:0000256" key="6">
    <source>
        <dbReference type="ARBA" id="ARBA00022898"/>
    </source>
</evidence>
<organism evidence="12 13">
    <name type="scientific">Nitrosospira briensis</name>
    <dbReference type="NCBI Taxonomy" id="35799"/>
    <lineage>
        <taxon>Bacteria</taxon>
        <taxon>Pseudomonadati</taxon>
        <taxon>Pseudomonadota</taxon>
        <taxon>Betaproteobacteria</taxon>
        <taxon>Nitrosomonadales</taxon>
        <taxon>Nitrosomonadaceae</taxon>
        <taxon>Nitrosospira</taxon>
    </lineage>
</organism>
<evidence type="ECO:0000256" key="3">
    <source>
        <dbReference type="ARBA" id="ARBA00012239"/>
    </source>
</evidence>
<dbReference type="PIRSF" id="PIRSF005572">
    <property type="entry name" value="NifS"/>
    <property type="match status" value="1"/>
</dbReference>
<feature type="domain" description="Aminotransferase class V" evidence="11">
    <location>
        <begin position="23"/>
        <end position="384"/>
    </location>
</feature>
<keyword evidence="7" id="KW-0408">Iron</keyword>
<dbReference type="SUPFAM" id="SSF53383">
    <property type="entry name" value="PLP-dependent transferases"/>
    <property type="match status" value="1"/>
</dbReference>
<evidence type="ECO:0000256" key="1">
    <source>
        <dbReference type="ARBA" id="ARBA00001933"/>
    </source>
</evidence>
<evidence type="ECO:0000256" key="9">
    <source>
        <dbReference type="ARBA" id="ARBA00050776"/>
    </source>
</evidence>
<dbReference type="InterPro" id="IPR015422">
    <property type="entry name" value="PyrdxlP-dep_Trfase_small"/>
</dbReference>
<dbReference type="GO" id="GO:0031071">
    <property type="term" value="F:cysteine desulfurase activity"/>
    <property type="evidence" value="ECO:0007669"/>
    <property type="project" value="UniProtKB-EC"/>
</dbReference>